<protein>
    <submittedName>
        <fullName evidence="1">Uncharacterized protein</fullName>
    </submittedName>
</protein>
<reference evidence="1 2" key="1">
    <citation type="journal article" date="2013" name="Genome Announc.">
        <title>Genome Sequence of Thalassolituus oleivorans MIL-1 (DSM 14913T).</title>
        <authorList>
            <person name="Golyshin P.N."/>
            <person name="Werner J."/>
            <person name="Chernikova T.N."/>
            <person name="Tran H."/>
            <person name="Ferrer M."/>
            <person name="Yakimov M.M."/>
            <person name="Teeling H."/>
            <person name="Golyshina O.V."/>
        </authorList>
    </citation>
    <scope>NUCLEOTIDE SEQUENCE [LARGE SCALE GENOMIC DNA]</scope>
    <source>
        <strain evidence="1 2">MIL-1</strain>
    </source>
</reference>
<evidence type="ECO:0000313" key="2">
    <source>
        <dbReference type="Proteomes" id="UP000011866"/>
    </source>
</evidence>
<evidence type="ECO:0000313" key="1">
    <source>
        <dbReference type="EMBL" id="CCU70777.1"/>
    </source>
</evidence>
<accession>M5DNP1</accession>
<name>M5DNP1_9GAMM</name>
<proteinExistence type="predicted"/>
<dbReference type="HOGENOM" id="CLU_2385147_0_0_6"/>
<keyword evidence="2" id="KW-1185">Reference proteome</keyword>
<dbReference type="EMBL" id="HF680312">
    <property type="protein sequence ID" value="CCU70777.1"/>
    <property type="molecule type" value="Genomic_DNA"/>
</dbReference>
<organism evidence="1 2">
    <name type="scientific">Thalassolituus oleivorans MIL-1</name>
    <dbReference type="NCBI Taxonomy" id="1298593"/>
    <lineage>
        <taxon>Bacteria</taxon>
        <taxon>Pseudomonadati</taxon>
        <taxon>Pseudomonadota</taxon>
        <taxon>Gammaproteobacteria</taxon>
        <taxon>Oceanospirillales</taxon>
        <taxon>Oceanospirillaceae</taxon>
        <taxon>Thalassolituus</taxon>
    </lineage>
</organism>
<dbReference type="AlphaFoldDB" id="M5DNP1"/>
<gene>
    <name evidence="1" type="ORF">TOL_0334</name>
</gene>
<sequence length="94" mass="10325">MSGLCSKHSLNSLHLGTVAAQWRDVLVDNVTFELSSRISSSWLAAALNRSGMAVIHQLVELFWLSDANRCMDHVGSLFTATGDYSVADSTRLKR</sequence>
<dbReference type="Proteomes" id="UP000011866">
    <property type="component" value="Chromosome"/>
</dbReference>
<dbReference type="KEGG" id="tol:TOL_0334"/>